<dbReference type="EMBL" id="CP099419">
    <property type="protein sequence ID" value="USW49651.1"/>
    <property type="molecule type" value="Genomic_DNA"/>
</dbReference>
<feature type="compositionally biased region" description="Polar residues" evidence="1">
    <location>
        <begin position="12"/>
        <end position="31"/>
    </location>
</feature>
<evidence type="ECO:0000313" key="3">
    <source>
        <dbReference type="Proteomes" id="UP001056384"/>
    </source>
</evidence>
<proteinExistence type="predicted"/>
<organism evidence="2 3">
    <name type="scientific">Septoria linicola</name>
    <dbReference type="NCBI Taxonomy" id="215465"/>
    <lineage>
        <taxon>Eukaryota</taxon>
        <taxon>Fungi</taxon>
        <taxon>Dikarya</taxon>
        <taxon>Ascomycota</taxon>
        <taxon>Pezizomycotina</taxon>
        <taxon>Dothideomycetes</taxon>
        <taxon>Dothideomycetidae</taxon>
        <taxon>Mycosphaerellales</taxon>
        <taxon>Mycosphaerellaceae</taxon>
        <taxon>Septoria</taxon>
    </lineage>
</organism>
<keyword evidence="3" id="KW-1185">Reference proteome</keyword>
<accession>A0A9Q9EFC9</accession>
<name>A0A9Q9EFC9_9PEZI</name>
<protein>
    <submittedName>
        <fullName evidence="2">Uncharacterized protein</fullName>
    </submittedName>
</protein>
<dbReference type="Proteomes" id="UP001056384">
    <property type="component" value="Chromosome 2"/>
</dbReference>
<evidence type="ECO:0000313" key="2">
    <source>
        <dbReference type="EMBL" id="USW49651.1"/>
    </source>
</evidence>
<gene>
    <name evidence="2" type="ORF">Slin15195_G029700</name>
</gene>
<dbReference type="AlphaFoldDB" id="A0A9Q9EFC9"/>
<feature type="region of interest" description="Disordered" evidence="1">
    <location>
        <begin position="83"/>
        <end position="113"/>
    </location>
</feature>
<feature type="region of interest" description="Disordered" evidence="1">
    <location>
        <begin position="1"/>
        <end position="61"/>
    </location>
</feature>
<evidence type="ECO:0000256" key="1">
    <source>
        <dbReference type="SAM" id="MobiDB-lite"/>
    </source>
</evidence>
<sequence length="343" mass="38920">MAKVANQEKTAKISSSSTMNKHSTRSRNMASLTKAAAHHKITKAGRSTDKNKQPTQHIDTSSIWRNRRLAVLSVQARQNLMKMRARDRALSKSVQQTTARRHPASDQAGAGWNSLPPELRNTIYHYALVVPEAERVQIQFDGKIDLRSGLLQLDRRTRKEVSTIVAGATKIIVCGDNWREEMRAVSLDALKEVEVTWSKPNGPWKELGPLASHLAGADNLEHLRLRFYAWLERPAGPGRGAEQLAEALRPWAQAVHNRLETSNKGKTVTGQRRLPWGQHYDVEYSMTAVNLLEFRVEERLFYAQEWIANKWCKKIQHKLREEFPSEDGPRFGLDCGSNGFRGE</sequence>
<reference evidence="2" key="1">
    <citation type="submission" date="2022-06" db="EMBL/GenBank/DDBJ databases">
        <title>Complete genome sequences of two strains of the flax pathogen Septoria linicola.</title>
        <authorList>
            <person name="Lapalu N."/>
            <person name="Simon A."/>
            <person name="Demenou B."/>
            <person name="Paumier D."/>
            <person name="Guillot M.-P."/>
            <person name="Gout L."/>
            <person name="Valade R."/>
        </authorList>
    </citation>
    <scope>NUCLEOTIDE SEQUENCE</scope>
    <source>
        <strain evidence="2">SE15195</strain>
    </source>
</reference>